<feature type="transmembrane region" description="Helical" evidence="1">
    <location>
        <begin position="73"/>
        <end position="96"/>
    </location>
</feature>
<name>Q83000_BUNLC</name>
<reference evidence="3" key="1">
    <citation type="journal article" date="1983" name="Cell">
        <title>Multiple leader RNAs and messenger RNAs are transcribed from the La Crosse virus small genome segment.</title>
        <authorList>
            <person name="Patterson J.L."/>
            <person name="Cabradilla C."/>
            <person name="Holloway B.P."/>
            <person name="Obijeski J.F."/>
            <person name="Kolakofsky D."/>
        </authorList>
    </citation>
    <scope>NUCLEOTIDE SEQUENCE [LARGE SCALE GENOMIC DNA]</scope>
</reference>
<dbReference type="EMBL" id="U12396">
    <property type="protein sequence ID" value="AAA62609.1"/>
    <property type="molecule type" value="mRNA"/>
</dbReference>
<keyword evidence="1" id="KW-0812">Transmembrane</keyword>
<proteinExistence type="evidence at transcript level"/>
<organismHost>
    <name type="scientific">Homo sapiens</name>
    <name type="common">Human</name>
    <dbReference type="NCBI Taxonomy" id="9606"/>
</organismHost>
<reference evidence="3" key="3">
    <citation type="journal article" date="1987" name="J. Gen. Virol.">
        <title>The sequence of the M RNA of an isolate of La Crosse virus.</title>
        <authorList>
            <person name="Grady L.J."/>
            <person name="Sanders M.L."/>
            <person name="Campbell W.P."/>
        </authorList>
    </citation>
    <scope>NUCLEOTIDE SEQUENCE [LARGE SCALE GENOMIC DNA]</scope>
</reference>
<keyword evidence="1" id="KW-1133">Transmembrane helix</keyword>
<dbReference type="Proteomes" id="UP000232774">
    <property type="component" value="Genome"/>
</dbReference>
<reference evidence="3" key="2">
    <citation type="journal article" date="1983" name="J. Virol.">
        <title>Comparison of the sequences and coding of La Crosse and snowshoe hare bunyavirus S RNA species.</title>
        <authorList>
            <person name="Akashi H."/>
            <person name="Bishop D.H.L."/>
        </authorList>
    </citation>
    <scope>NUCLEOTIDE SEQUENCE [LARGE SCALE GENOMIC DNA]</scope>
</reference>
<organism evidence="2 3">
    <name type="scientific">Bunyavirus La Crosse</name>
    <dbReference type="NCBI Taxonomy" id="11577"/>
    <lineage>
        <taxon>Viruses</taxon>
        <taxon>Riboviria</taxon>
        <taxon>Orthornavirae</taxon>
        <taxon>Negarnaviricota</taxon>
        <taxon>Polyploviricotina</taxon>
        <taxon>Bunyaviricetes</taxon>
        <taxon>Elliovirales</taxon>
        <taxon>Peribunyaviridae</taxon>
        <taxon>Orthobunyavirus</taxon>
        <taxon>Orthobunyavirus lacrosseense</taxon>
    </lineage>
</organism>
<organismHost>
    <name type="scientific">Ochlerotatus triseriatus</name>
    <name type="common">Eastern treehole mosquito</name>
    <name type="synonym">Aedes triseriatus</name>
    <dbReference type="NCBI Taxonomy" id="7162"/>
</organismHost>
<organismHost>
    <name type="scientific">Cervidae</name>
    <name type="common">Deer</name>
    <dbReference type="NCBI Taxonomy" id="9850"/>
</organismHost>
<keyword evidence="1" id="KW-0472">Membrane</keyword>
<evidence type="ECO:0000313" key="2">
    <source>
        <dbReference type="EMBL" id="AAA62609.1"/>
    </source>
</evidence>
<evidence type="ECO:0000313" key="3">
    <source>
        <dbReference type="Proteomes" id="UP000232774"/>
    </source>
</evidence>
<evidence type="ECO:0000256" key="1">
    <source>
        <dbReference type="SAM" id="Phobius"/>
    </source>
</evidence>
<reference evidence="2 3" key="4">
    <citation type="journal article" date="1995" name="Virology">
        <title>Completion of the La Crosse virus genome sequence and genetic comparisons of the L proteins of the Bunyaviridae.</title>
        <authorList>
            <person name="Roberts A."/>
            <person name="Rossier C."/>
            <person name="Kolakofsky D."/>
            <person name="Nathanson N."/>
            <person name="Gonzalez-Scarano F."/>
        </authorList>
    </citation>
    <scope>NUCLEOTIDE SEQUENCE [LARGE SCALE GENOMIC DNA]</scope>
    <source>
        <strain evidence="2">La Crosse/original</strain>
    </source>
</reference>
<organismHost>
    <name type="scientific">Tamias</name>
    <dbReference type="NCBI Taxonomy" id="13712"/>
</organismHost>
<protein>
    <submittedName>
        <fullName evidence="2">Uncharacterized protein</fullName>
    </submittedName>
</protein>
<accession>Q83000</accession>
<sequence length="137" mass="15117">MPPGEDSLSWYLLKEYNFLKLPAVVNFLGVKMDLPLMSLVSPIISLGSISASRTKYLSILSLNISLSVRSSTFQFLTSAIWLTTDSLFCMTGVYLLNNFIKKYKFPDSNPTVLIIDNGASNTPFNSIGISFLFSAGK</sequence>